<name>A0AA40LI58_CNENI</name>
<accession>A0AA40LI58</accession>
<comment type="caution">
    <text evidence="1">The sequence shown here is derived from an EMBL/GenBank/DDBJ whole genome shotgun (WGS) entry which is preliminary data.</text>
</comment>
<dbReference type="AlphaFoldDB" id="A0AA40LI58"/>
<protein>
    <submittedName>
        <fullName evidence="1">Uncharacterized protein</fullName>
    </submittedName>
</protein>
<evidence type="ECO:0000313" key="2">
    <source>
        <dbReference type="Proteomes" id="UP001177744"/>
    </source>
</evidence>
<gene>
    <name evidence="1" type="ORF">QTO34_006674</name>
</gene>
<dbReference type="EMBL" id="JAULJE010000017">
    <property type="protein sequence ID" value="KAK1333137.1"/>
    <property type="molecule type" value="Genomic_DNA"/>
</dbReference>
<proteinExistence type="predicted"/>
<dbReference type="Proteomes" id="UP001177744">
    <property type="component" value="Unassembled WGS sequence"/>
</dbReference>
<reference evidence="1" key="1">
    <citation type="submission" date="2023-06" db="EMBL/GenBank/DDBJ databases">
        <title>Reference genome for the Northern bat (Eptesicus nilssonii), a most northern bat species.</title>
        <authorList>
            <person name="Laine V.N."/>
            <person name="Pulliainen A.T."/>
            <person name="Lilley T.M."/>
        </authorList>
    </citation>
    <scope>NUCLEOTIDE SEQUENCE</scope>
    <source>
        <strain evidence="1">BLF_Eptnil</strain>
        <tissue evidence="1">Kidney</tissue>
    </source>
</reference>
<evidence type="ECO:0000313" key="1">
    <source>
        <dbReference type="EMBL" id="KAK1333137.1"/>
    </source>
</evidence>
<sequence>MFPSNRATQPVLTPYSFFKAHIFSLEIFPPLPGHSGFFVAWGFVDATCMSGKMVKELQGIHESLNSVIQAWPSIRGAGRLARGGRWCTKKKSNFPQVPPRGATQPGLWVWRASFLFRLIR</sequence>
<organism evidence="1 2">
    <name type="scientific">Cnephaeus nilssonii</name>
    <name type="common">Northern bat</name>
    <name type="synonym">Eptesicus nilssonii</name>
    <dbReference type="NCBI Taxonomy" id="3371016"/>
    <lineage>
        <taxon>Eukaryota</taxon>
        <taxon>Metazoa</taxon>
        <taxon>Chordata</taxon>
        <taxon>Craniata</taxon>
        <taxon>Vertebrata</taxon>
        <taxon>Euteleostomi</taxon>
        <taxon>Mammalia</taxon>
        <taxon>Eutheria</taxon>
        <taxon>Laurasiatheria</taxon>
        <taxon>Chiroptera</taxon>
        <taxon>Yangochiroptera</taxon>
        <taxon>Vespertilionidae</taxon>
        <taxon>Cnephaeus</taxon>
    </lineage>
</organism>
<keyword evidence="2" id="KW-1185">Reference proteome</keyword>